<organism evidence="2 3">
    <name type="scientific">Hartmannibacter diazotrophicus</name>
    <dbReference type="NCBI Taxonomy" id="1482074"/>
    <lineage>
        <taxon>Bacteria</taxon>
        <taxon>Pseudomonadati</taxon>
        <taxon>Pseudomonadota</taxon>
        <taxon>Alphaproteobacteria</taxon>
        <taxon>Hyphomicrobiales</taxon>
        <taxon>Pleomorphomonadaceae</taxon>
        <taxon>Hartmannibacter</taxon>
    </lineage>
</organism>
<evidence type="ECO:0000313" key="2">
    <source>
        <dbReference type="EMBL" id="SON54872.1"/>
    </source>
</evidence>
<name>A0A2C9D3J5_9HYPH</name>
<proteinExistence type="predicted"/>
<accession>A0A2C9D3J5</accession>
<protein>
    <recommendedName>
        <fullName evidence="1">DUF1214 domain-containing protein</fullName>
    </recommendedName>
</protein>
<evidence type="ECO:0000313" key="3">
    <source>
        <dbReference type="Proteomes" id="UP000223606"/>
    </source>
</evidence>
<reference evidence="3" key="1">
    <citation type="submission" date="2017-09" db="EMBL/GenBank/DDBJ databases">
        <title>Genome sequence of Nannocystis excedens DSM 71.</title>
        <authorList>
            <person name="Blom J."/>
        </authorList>
    </citation>
    <scope>NUCLEOTIDE SEQUENCE [LARGE SCALE GENOMIC DNA]</scope>
    <source>
        <strain evidence="3">type strain: E19</strain>
    </source>
</reference>
<dbReference type="EMBL" id="LT960614">
    <property type="protein sequence ID" value="SON54872.1"/>
    <property type="molecule type" value="Genomic_DNA"/>
</dbReference>
<dbReference type="RefSeq" id="WP_099555456.1">
    <property type="nucleotide sequence ID" value="NZ_LT960614.1"/>
</dbReference>
<dbReference type="KEGG" id="hdi:HDIA_1331"/>
<feature type="domain" description="DUF1214" evidence="1">
    <location>
        <begin position="75"/>
        <end position="180"/>
    </location>
</feature>
<dbReference type="SUPFAM" id="SSF160935">
    <property type="entry name" value="VPA0735-like"/>
    <property type="match status" value="1"/>
</dbReference>
<dbReference type="Pfam" id="PF06742">
    <property type="entry name" value="DUF1214"/>
    <property type="match status" value="1"/>
</dbReference>
<gene>
    <name evidence="2" type="ORF">HDIA_1331</name>
</gene>
<keyword evidence="3" id="KW-1185">Reference proteome</keyword>
<dbReference type="InterPro" id="IPR010621">
    <property type="entry name" value="DUF1214"/>
</dbReference>
<evidence type="ECO:0000259" key="1">
    <source>
        <dbReference type="Pfam" id="PF06742"/>
    </source>
</evidence>
<sequence>MQLVASTLVIASVSAVLGLGSIVVVLDPEAMDTGRDGDAWTALPSVGPDNGNPYVDARLARNGRLAMPAGVGAVFVSRGDGADRRYKPQCHYRVTGQLETIDLWTLTLTDAANPQAEAPPPPGTAPSLPVTSRMAFDSRNVLRQPDGRFSIVFGPAVRPGNFLSAEGMEAPVLTLRLYDADIADAIAGDPASSPLALPTIEPEEC</sequence>
<dbReference type="AlphaFoldDB" id="A0A2C9D3J5"/>
<dbReference type="Proteomes" id="UP000223606">
    <property type="component" value="Chromosome 1"/>
</dbReference>
<dbReference type="Gene3D" id="2.60.120.1600">
    <property type="match status" value="1"/>
</dbReference>
<dbReference type="OrthoDB" id="7837485at2"/>